<gene>
    <name evidence="1" type="ORF">COL8621_01153</name>
</gene>
<evidence type="ECO:0000313" key="1">
    <source>
        <dbReference type="EMBL" id="SMX34025.1"/>
    </source>
</evidence>
<reference evidence="2" key="1">
    <citation type="submission" date="2017-05" db="EMBL/GenBank/DDBJ databases">
        <authorList>
            <person name="Rodrigo-Torres L."/>
            <person name="Arahal R. D."/>
            <person name="Lucena T."/>
        </authorList>
    </citation>
    <scope>NUCLEOTIDE SEQUENCE [LARGE SCALE GENOMIC DNA]</scope>
    <source>
        <strain evidence="2">CECT 8621</strain>
    </source>
</reference>
<organism evidence="1 2">
    <name type="scientific">Actibacterium lipolyticum</name>
    <dbReference type="NCBI Taxonomy" id="1524263"/>
    <lineage>
        <taxon>Bacteria</taxon>
        <taxon>Pseudomonadati</taxon>
        <taxon>Pseudomonadota</taxon>
        <taxon>Alphaproteobacteria</taxon>
        <taxon>Rhodobacterales</taxon>
        <taxon>Roseobacteraceae</taxon>
        <taxon>Actibacterium</taxon>
    </lineage>
</organism>
<dbReference type="OrthoDB" id="7859318at2"/>
<dbReference type="EMBL" id="FXYE01000001">
    <property type="protein sequence ID" value="SMX34025.1"/>
    <property type="molecule type" value="Genomic_DNA"/>
</dbReference>
<keyword evidence="2" id="KW-1185">Reference proteome</keyword>
<protein>
    <submittedName>
        <fullName evidence="1">Uncharacterized protein</fullName>
    </submittedName>
</protein>
<sequence length="131" mass="14670">MSVFASASSAADISRQIPVDEEFVPMELGGGSIAPWYVFRIKIIEVNGMFEVCGAGRFSNAQVRGQARRFLRHSGMKVNGKKLIQDLTYFSRVKKISQLDTAQANCRATNVKAPKGEANFEMDWSSKTYYY</sequence>
<dbReference type="RefSeq" id="WP_141137837.1">
    <property type="nucleotide sequence ID" value="NZ_FXYE01000001.1"/>
</dbReference>
<evidence type="ECO:0000313" key="2">
    <source>
        <dbReference type="Proteomes" id="UP000202922"/>
    </source>
</evidence>
<proteinExistence type="predicted"/>
<accession>A0A238JTW2</accession>
<name>A0A238JTW2_9RHOB</name>
<dbReference type="Proteomes" id="UP000202922">
    <property type="component" value="Unassembled WGS sequence"/>
</dbReference>
<dbReference type="AlphaFoldDB" id="A0A238JTW2"/>